<sequence length="275" mass="30957">MAQKVPPPGPLPRPLPILPCIIFLNGYPGVGKLTIAKALASHVPTRSCRLINRHVLLEAVQAIEPTQSPYHDLLRDQVRDVLFNALKNIPDQNLVIITTACLGATAPEVEQFVHYVDIARERKVPMFTFNISCNESVNIQRLCSVTERKTQSVDPETLKRMRGQSRLMDPLEPDIDTAGLNIFHWNVDTSDYSAEEVARRVTVMVYSEMESLLRRCQQSGHSEVCYKGDGEGGQRKLEVQLALRGNVEGCSETIDQQRHAYVTHLWTKNQILFVS</sequence>
<proteinExistence type="predicted"/>
<accession>A0A1E1JWW9</accession>
<evidence type="ECO:0000313" key="2">
    <source>
        <dbReference type="Proteomes" id="UP000178912"/>
    </source>
</evidence>
<gene>
    <name evidence="1" type="ORF">RAG0_01296</name>
</gene>
<dbReference type="Proteomes" id="UP000178912">
    <property type="component" value="Unassembled WGS sequence"/>
</dbReference>
<reference evidence="2" key="1">
    <citation type="submission" date="2016-03" db="EMBL/GenBank/DDBJ databases">
        <authorList>
            <person name="Guldener U."/>
        </authorList>
    </citation>
    <scope>NUCLEOTIDE SEQUENCE [LARGE SCALE GENOMIC DNA]</scope>
    <source>
        <strain evidence="2">04CH-RAC-A.6.1</strain>
    </source>
</reference>
<dbReference type="OrthoDB" id="5426988at2759"/>
<dbReference type="Gene3D" id="3.40.50.300">
    <property type="entry name" value="P-loop containing nucleotide triphosphate hydrolases"/>
    <property type="match status" value="1"/>
</dbReference>
<dbReference type="InterPro" id="IPR027417">
    <property type="entry name" value="P-loop_NTPase"/>
</dbReference>
<protein>
    <submittedName>
        <fullName evidence="1">Uncharacterized protein</fullName>
    </submittedName>
</protein>
<dbReference type="EMBL" id="FJUX01000004">
    <property type="protein sequence ID" value="CZS90140.1"/>
    <property type="molecule type" value="Genomic_DNA"/>
</dbReference>
<dbReference type="SUPFAM" id="SSF52540">
    <property type="entry name" value="P-loop containing nucleoside triphosphate hydrolases"/>
    <property type="match status" value="1"/>
</dbReference>
<evidence type="ECO:0000313" key="1">
    <source>
        <dbReference type="EMBL" id="CZS90140.1"/>
    </source>
</evidence>
<dbReference type="AlphaFoldDB" id="A0A1E1JWW9"/>
<organism evidence="1 2">
    <name type="scientific">Rhynchosporium agropyri</name>
    <dbReference type="NCBI Taxonomy" id="914238"/>
    <lineage>
        <taxon>Eukaryota</taxon>
        <taxon>Fungi</taxon>
        <taxon>Dikarya</taxon>
        <taxon>Ascomycota</taxon>
        <taxon>Pezizomycotina</taxon>
        <taxon>Leotiomycetes</taxon>
        <taxon>Helotiales</taxon>
        <taxon>Ploettnerulaceae</taxon>
        <taxon>Rhynchosporium</taxon>
    </lineage>
</organism>
<keyword evidence="2" id="KW-1185">Reference proteome</keyword>
<name>A0A1E1JWW9_9HELO</name>